<dbReference type="SUPFAM" id="SSF51679">
    <property type="entry name" value="Bacterial luciferase-like"/>
    <property type="match status" value="1"/>
</dbReference>
<dbReference type="InterPro" id="IPR019922">
    <property type="entry name" value="Lucif-like_OxRdatse_MSMEG_4141"/>
</dbReference>
<organism evidence="1 2">
    <name type="scientific">Jiangella asiatica</name>
    <dbReference type="NCBI Taxonomy" id="2530372"/>
    <lineage>
        <taxon>Bacteria</taxon>
        <taxon>Bacillati</taxon>
        <taxon>Actinomycetota</taxon>
        <taxon>Actinomycetes</taxon>
        <taxon>Jiangellales</taxon>
        <taxon>Jiangellaceae</taxon>
        <taxon>Jiangella</taxon>
    </lineage>
</organism>
<dbReference type="InterPro" id="IPR036661">
    <property type="entry name" value="Luciferase-like_sf"/>
</dbReference>
<dbReference type="OrthoDB" id="4760590at2"/>
<dbReference type="Gene3D" id="3.20.20.30">
    <property type="entry name" value="Luciferase-like domain"/>
    <property type="match status" value="2"/>
</dbReference>
<dbReference type="RefSeq" id="WP_131900274.1">
    <property type="nucleotide sequence ID" value="NZ_SMKZ01000055.1"/>
</dbReference>
<dbReference type="AlphaFoldDB" id="A0A4R5CQW8"/>
<dbReference type="PANTHER" id="PTHR43244:SF2">
    <property type="entry name" value="CONSERVED HYPOTHETICAL ALANINE AND PROLINE-RICH PROTEIN"/>
    <property type="match status" value="1"/>
</dbReference>
<dbReference type="InParanoid" id="A0A4R5CQW8"/>
<accession>A0A4R5CQW8</accession>
<dbReference type="Proteomes" id="UP000294739">
    <property type="component" value="Unassembled WGS sequence"/>
</dbReference>
<dbReference type="EMBL" id="SMKZ01000055">
    <property type="protein sequence ID" value="TDE00085.1"/>
    <property type="molecule type" value="Genomic_DNA"/>
</dbReference>
<dbReference type="NCBIfam" id="TIGR03620">
    <property type="entry name" value="F420_MSMEG_4141"/>
    <property type="match status" value="1"/>
</dbReference>
<gene>
    <name evidence="1" type="ORF">E1269_26565</name>
</gene>
<dbReference type="PANTHER" id="PTHR43244">
    <property type="match status" value="1"/>
</dbReference>
<protein>
    <submittedName>
        <fullName evidence="1">LLM class F420-dependent oxidoreductase</fullName>
    </submittedName>
</protein>
<name>A0A4R5CQW8_9ACTN</name>
<comment type="caution">
    <text evidence="1">The sequence shown here is derived from an EMBL/GenBank/DDBJ whole genome shotgun (WGS) entry which is preliminary data.</text>
</comment>
<dbReference type="GO" id="GO:0016705">
    <property type="term" value="F:oxidoreductase activity, acting on paired donors, with incorporation or reduction of molecular oxygen"/>
    <property type="evidence" value="ECO:0007669"/>
    <property type="project" value="InterPro"/>
</dbReference>
<evidence type="ECO:0000313" key="2">
    <source>
        <dbReference type="Proteomes" id="UP000294739"/>
    </source>
</evidence>
<keyword evidence="2" id="KW-1185">Reference proteome</keyword>
<evidence type="ECO:0000313" key="1">
    <source>
        <dbReference type="EMBL" id="TDE00085.1"/>
    </source>
</evidence>
<dbReference type="InterPro" id="IPR050564">
    <property type="entry name" value="F420-G6PD/mer"/>
</dbReference>
<proteinExistence type="predicted"/>
<sequence>MAIDVGRAGVWVGARTWPADPSEVADATAELEELGYRAIWLGGAEGTLRRPEQVLAATTRLVAATGVVNVWSEPADEVAAAFHRVGPDHPDRLLLGIGAGHAKFVEPGGQLYERPYSKVAAYLDALDAAGVPVGARAVAALGPRTVQLAGERSLGAHPYLVTPRHTAMARGILGDGPLLAPEQKVVLATDPDEARAVARPVVAFYLGLPNYVNNLRRLGFGDDDLSGDGSDRLVDALVAWGDVDTVAARIREHHDAGADHVCVQVLTGERGLPRQQWRALAPALV</sequence>
<reference evidence="1 2" key="1">
    <citation type="submission" date="2019-03" db="EMBL/GenBank/DDBJ databases">
        <title>Draft genome sequences of novel Actinobacteria.</title>
        <authorList>
            <person name="Sahin N."/>
            <person name="Ay H."/>
            <person name="Saygin H."/>
        </authorList>
    </citation>
    <scope>NUCLEOTIDE SEQUENCE [LARGE SCALE GENOMIC DNA]</scope>
    <source>
        <strain evidence="1 2">5K138</strain>
    </source>
</reference>